<name>A0A8A7K8K3_9FIRM</name>
<dbReference type="PANTHER" id="PTHR39426:SF1">
    <property type="entry name" value="HOMOLOGY TO DEATH-ON-CURING PROTEIN OF PHAGE P1"/>
    <property type="match status" value="1"/>
</dbReference>
<dbReference type="InterPro" id="IPR006440">
    <property type="entry name" value="Doc"/>
</dbReference>
<evidence type="ECO:0000313" key="3">
    <source>
        <dbReference type="Proteomes" id="UP000665020"/>
    </source>
</evidence>
<dbReference type="NCBIfam" id="TIGR01550">
    <property type="entry name" value="DOC_P1"/>
    <property type="match status" value="1"/>
</dbReference>
<dbReference type="AlphaFoldDB" id="A0A8A7K8K3"/>
<dbReference type="KEGG" id="ifn:GM661_07210"/>
<feature type="domain" description="Fido" evidence="1">
    <location>
        <begin position="7"/>
        <end position="125"/>
    </location>
</feature>
<keyword evidence="3" id="KW-1185">Reference proteome</keyword>
<dbReference type="Pfam" id="PF02661">
    <property type="entry name" value="Fic"/>
    <property type="match status" value="1"/>
</dbReference>
<accession>A0A8A7K8K3</accession>
<reference evidence="2" key="1">
    <citation type="submission" date="2019-12" db="EMBL/GenBank/DDBJ databases">
        <authorList>
            <person name="zhang j."/>
            <person name="sun C.M."/>
        </authorList>
    </citation>
    <scope>NUCLEOTIDE SEQUENCE</scope>
    <source>
        <strain evidence="2">NS-1</strain>
    </source>
</reference>
<dbReference type="InterPro" id="IPR003812">
    <property type="entry name" value="Fido"/>
</dbReference>
<dbReference type="SUPFAM" id="SSF140931">
    <property type="entry name" value="Fic-like"/>
    <property type="match status" value="1"/>
</dbReference>
<dbReference type="PROSITE" id="PS51459">
    <property type="entry name" value="FIDO"/>
    <property type="match status" value="1"/>
</dbReference>
<organism evidence="2 3">
    <name type="scientific">Iocasia fonsfrigidae</name>
    <dbReference type="NCBI Taxonomy" id="2682810"/>
    <lineage>
        <taxon>Bacteria</taxon>
        <taxon>Bacillati</taxon>
        <taxon>Bacillota</taxon>
        <taxon>Clostridia</taxon>
        <taxon>Halanaerobiales</taxon>
        <taxon>Halanaerobiaceae</taxon>
        <taxon>Iocasia</taxon>
    </lineage>
</organism>
<proteinExistence type="predicted"/>
<dbReference type="Proteomes" id="UP000665020">
    <property type="component" value="Chromosome"/>
</dbReference>
<sequence length="132" mass="15093">MKNIIFIPKELILYFYDQLIQIYGGTYGIRDEKLLDSALEQAKATYDGDYLHDTLMKMAAAYGFHLCNNHPFIDGNKRIALVAMDIFLQRNGFEIVASEKETYKIMIQLSSGTLSKNELTTWLENNTSPLSD</sequence>
<evidence type="ECO:0000259" key="1">
    <source>
        <dbReference type="PROSITE" id="PS51459"/>
    </source>
</evidence>
<dbReference type="RefSeq" id="WP_125989577.1">
    <property type="nucleotide sequence ID" value="NZ_CP046640.1"/>
</dbReference>
<dbReference type="GO" id="GO:0016301">
    <property type="term" value="F:kinase activity"/>
    <property type="evidence" value="ECO:0007669"/>
    <property type="project" value="InterPro"/>
</dbReference>
<dbReference type="EMBL" id="CP046640">
    <property type="protein sequence ID" value="QTL97791.1"/>
    <property type="molecule type" value="Genomic_DNA"/>
</dbReference>
<dbReference type="Gene3D" id="1.20.120.1870">
    <property type="entry name" value="Fic/DOC protein, Fido domain"/>
    <property type="match status" value="1"/>
</dbReference>
<dbReference type="InterPro" id="IPR053737">
    <property type="entry name" value="Type_II_TA_Toxin"/>
</dbReference>
<dbReference type="PIRSF" id="PIRSF018297">
    <property type="entry name" value="Doc"/>
    <property type="match status" value="1"/>
</dbReference>
<dbReference type="PANTHER" id="PTHR39426">
    <property type="entry name" value="HOMOLOGY TO DEATH-ON-CURING PROTEIN OF PHAGE P1"/>
    <property type="match status" value="1"/>
</dbReference>
<dbReference type="InterPro" id="IPR036597">
    <property type="entry name" value="Fido-like_dom_sf"/>
</dbReference>
<evidence type="ECO:0000313" key="2">
    <source>
        <dbReference type="EMBL" id="QTL97791.1"/>
    </source>
</evidence>
<gene>
    <name evidence="2" type="ORF">GM661_07210</name>
</gene>
<protein>
    <submittedName>
        <fullName evidence="2">Type II toxin-antitoxin system death-on-curing family toxin</fullName>
    </submittedName>
</protein>